<dbReference type="GeneID" id="20642685"/>
<gene>
    <name evidence="2" type="ORF">PHYSODRAFT_306244</name>
</gene>
<sequence>MGPTLAVLLDRNIWLSLLDLCLDDYSIPYEESYGQLLSSVFSSTRRPPDTAYTNHRFGVGLTDIYDTSPLQLGEIDKLCGSDLLLRDVGALCSTVVQTQMTRQLSLDLSTERGDHGNNSKWWVWLAYALFSKRARALSSVESVDLIISSMTVSDMSAFTFILASDHPEEDLFDSTPGPAKARDATLKGGSRIRCVLGDLSDSTNVRTITVDDPVPFIRTFSDDGKSTRVDAIVPGYGRCLVRRRDLVCDDEISSRDNTVDSGGGVTSLRLRFDKNPLLVTDGLTLFFGAIGSSLKRLMLNAPRDDLSSIIKCCASLEELSLSGGVNWDSTSAIAAVLADNDSPLHAGRFGDKYLAYREVVVHPCYEHYLPMFRRHHLKPIWRAVEPLPRGRKIALLSTATEPEMSIKRRTGAKLTKPLNQHVLTNIFEFAAEPVLREVYFRISRRIMDELLYDDEPV</sequence>
<feature type="signal peptide" evidence="1">
    <location>
        <begin position="1"/>
        <end position="18"/>
    </location>
</feature>
<dbReference type="RefSeq" id="XP_009536410.1">
    <property type="nucleotide sequence ID" value="XM_009538115.1"/>
</dbReference>
<feature type="chain" id="PRO_5005349059" evidence="1">
    <location>
        <begin position="19"/>
        <end position="457"/>
    </location>
</feature>
<keyword evidence="1" id="KW-0732">Signal</keyword>
<dbReference type="KEGG" id="psoj:PHYSODRAFT_306244"/>
<protein>
    <submittedName>
        <fullName evidence="2">Uncharacterized protein</fullName>
    </submittedName>
</protein>
<proteinExistence type="predicted"/>
<evidence type="ECO:0000313" key="3">
    <source>
        <dbReference type="Proteomes" id="UP000002640"/>
    </source>
</evidence>
<keyword evidence="3" id="KW-1185">Reference proteome</keyword>
<dbReference type="EMBL" id="JH159161">
    <property type="protein sequence ID" value="EGZ08238.1"/>
    <property type="molecule type" value="Genomic_DNA"/>
</dbReference>
<reference evidence="2 3" key="1">
    <citation type="journal article" date="2006" name="Science">
        <title>Phytophthora genome sequences uncover evolutionary origins and mechanisms of pathogenesis.</title>
        <authorList>
            <person name="Tyler B.M."/>
            <person name="Tripathy S."/>
            <person name="Zhang X."/>
            <person name="Dehal P."/>
            <person name="Jiang R.H."/>
            <person name="Aerts A."/>
            <person name="Arredondo F.D."/>
            <person name="Baxter L."/>
            <person name="Bensasson D."/>
            <person name="Beynon J.L."/>
            <person name="Chapman J."/>
            <person name="Damasceno C.M."/>
            <person name="Dorrance A.E."/>
            <person name="Dou D."/>
            <person name="Dickerman A.W."/>
            <person name="Dubchak I.L."/>
            <person name="Garbelotto M."/>
            <person name="Gijzen M."/>
            <person name="Gordon S.G."/>
            <person name="Govers F."/>
            <person name="Grunwald N.J."/>
            <person name="Huang W."/>
            <person name="Ivors K.L."/>
            <person name="Jones R.W."/>
            <person name="Kamoun S."/>
            <person name="Krampis K."/>
            <person name="Lamour K.H."/>
            <person name="Lee M.K."/>
            <person name="McDonald W.H."/>
            <person name="Medina M."/>
            <person name="Meijer H.J."/>
            <person name="Nordberg E.K."/>
            <person name="Maclean D.J."/>
            <person name="Ospina-Giraldo M.D."/>
            <person name="Morris P.F."/>
            <person name="Phuntumart V."/>
            <person name="Putnam N.H."/>
            <person name="Rash S."/>
            <person name="Rose J.K."/>
            <person name="Sakihama Y."/>
            <person name="Salamov A.A."/>
            <person name="Savidor A."/>
            <person name="Scheuring C.F."/>
            <person name="Smith B.M."/>
            <person name="Sobral B.W."/>
            <person name="Terry A."/>
            <person name="Torto-Alalibo T.A."/>
            <person name="Win J."/>
            <person name="Xu Z."/>
            <person name="Zhang H."/>
            <person name="Grigoriev I.V."/>
            <person name="Rokhsar D.S."/>
            <person name="Boore J.L."/>
        </authorList>
    </citation>
    <scope>NUCLEOTIDE SEQUENCE [LARGE SCALE GENOMIC DNA]</scope>
    <source>
        <strain evidence="2 3">P6497</strain>
    </source>
</reference>
<evidence type="ECO:0000256" key="1">
    <source>
        <dbReference type="SAM" id="SignalP"/>
    </source>
</evidence>
<accession>G5A8L2</accession>
<evidence type="ECO:0000313" key="2">
    <source>
        <dbReference type="EMBL" id="EGZ08238.1"/>
    </source>
</evidence>
<dbReference type="AlphaFoldDB" id="G5A8L2"/>
<dbReference type="Proteomes" id="UP000002640">
    <property type="component" value="Unassembled WGS sequence"/>
</dbReference>
<name>G5A8L2_PHYSP</name>
<dbReference type="InParanoid" id="G5A8L2"/>
<organism evidence="2 3">
    <name type="scientific">Phytophthora sojae (strain P6497)</name>
    <name type="common">Soybean stem and root rot agent</name>
    <name type="synonym">Phytophthora megasperma f. sp. glycines</name>
    <dbReference type="NCBI Taxonomy" id="1094619"/>
    <lineage>
        <taxon>Eukaryota</taxon>
        <taxon>Sar</taxon>
        <taxon>Stramenopiles</taxon>
        <taxon>Oomycota</taxon>
        <taxon>Peronosporomycetes</taxon>
        <taxon>Peronosporales</taxon>
        <taxon>Peronosporaceae</taxon>
        <taxon>Phytophthora</taxon>
    </lineage>
</organism>